<dbReference type="InterPro" id="IPR025202">
    <property type="entry name" value="PLD-like_dom"/>
</dbReference>
<reference evidence="2" key="1">
    <citation type="submission" date="2018-03" db="EMBL/GenBank/DDBJ databases">
        <title>Draft genome sequences of Megaviruse, new member of the family Mimiviridae isolated from water in Shanghai, China.</title>
        <authorList>
            <person name="Xia Y."/>
        </authorList>
    </citation>
    <scope>NUCLEOTIDE SEQUENCE</scope>
    <source>
        <strain evidence="2">SH</strain>
    </source>
</reference>
<protein>
    <submittedName>
        <fullName evidence="2">Putative phospholipase D/nuclease</fullName>
    </submittedName>
</protein>
<name>A0A3S5HLA0_9VIRU</name>
<dbReference type="Gene3D" id="3.30.870.10">
    <property type="entry name" value="Endonuclease Chain A"/>
    <property type="match status" value="1"/>
</dbReference>
<dbReference type="Pfam" id="PF13091">
    <property type="entry name" value="PLDc_2"/>
    <property type="match status" value="1"/>
</dbReference>
<evidence type="ECO:0000313" key="2">
    <source>
        <dbReference type="EMBL" id="AZL89344.1"/>
    </source>
</evidence>
<evidence type="ECO:0000259" key="1">
    <source>
        <dbReference type="Pfam" id="PF13091"/>
    </source>
</evidence>
<dbReference type="KEGG" id="vg:80526141"/>
<dbReference type="RefSeq" id="YP_010788846.1">
    <property type="nucleotide sequence ID" value="NC_075367.1"/>
</dbReference>
<dbReference type="EMBL" id="MH046811">
    <property type="protein sequence ID" value="AZL89344.1"/>
    <property type="molecule type" value="Genomic_DNA"/>
</dbReference>
<proteinExistence type="predicted"/>
<dbReference type="SUPFAM" id="SSF56024">
    <property type="entry name" value="Phospholipase D/nuclease"/>
    <property type="match status" value="1"/>
</dbReference>
<dbReference type="GeneID" id="80526141"/>
<feature type="domain" description="Phospholipase D-like" evidence="1">
    <location>
        <begin position="152"/>
        <end position="208"/>
    </location>
</feature>
<sequence>MGTIVKYNNIRTINLNKIRPQNVHANISNKSIKPYFENLEEKIVNYISNAKYVVGCAAWLTSDNVMNALDKTSGCKIIVNKEEFLNSNMEISDRPYYKSLRNKYHNLPDIFTVNCICCNNKILKCSNFNNIFGDLNHKDKKGAILTCGVVNNMSKMHHKFLIFFDEKLKPYGVWTGSYNLSKTSNYSLENALYITDMDIIMEYIKEFKVIYNYSEPHEWKSGILCKPQQ</sequence>
<organism evidence="2">
    <name type="scientific">Megavirus baoshan</name>
    <dbReference type="NCBI Taxonomy" id="2496520"/>
    <lineage>
        <taxon>Viruses</taxon>
        <taxon>Varidnaviria</taxon>
        <taxon>Bamfordvirae</taxon>
        <taxon>Nucleocytoviricota</taxon>
        <taxon>Megaviricetes</taxon>
        <taxon>Imitervirales</taxon>
        <taxon>Mimiviridae</taxon>
        <taxon>Megamimivirinae</taxon>
        <taxon>Megavirus</taxon>
        <taxon>Megavirus baoshanense</taxon>
    </lineage>
</organism>
<accession>A0A3S5HLA0</accession>